<dbReference type="GO" id="GO:0004519">
    <property type="term" value="F:endonuclease activity"/>
    <property type="evidence" value="ECO:0007669"/>
    <property type="project" value="UniProtKB-KW"/>
</dbReference>
<dbReference type="GeneID" id="26627472"/>
<keyword evidence="3" id="KW-0255">Endonuclease</keyword>
<organism evidence="3 4">
    <name type="scientific">Yersinia phage vB_YenM_TG1</name>
    <dbReference type="NCBI Taxonomy" id="1589265"/>
    <lineage>
        <taxon>Viruses</taxon>
        <taxon>Duplodnaviria</taxon>
        <taxon>Heunggongvirae</taxon>
        <taxon>Uroviricota</taxon>
        <taxon>Caudoviricetes</taxon>
        <taxon>Pantevenvirales</taxon>
        <taxon>Straboviridae</taxon>
        <taxon>Tevenvirinae</taxon>
        <taxon>Tegunavirus</taxon>
        <taxon>Tegunavirus yenmtg1</taxon>
    </lineage>
</organism>
<sequence length="231" mass="26815">MDYLKHYNLLITRANSRTLEGYTEKHHIIPKCMGGTDDVKNLVILTGAEHYIAHQLLCKMHPTNHKLAHALKILMGSRNYNNKQFEWVRKKAVETSKIFHTGRKRSKETRDNISKAMKGKRKGIKFSESHKQKLSEALKGRKLSEEHKLALSNRIITDEWRKKLSIANINRDWTGHSEKIKLGITLEARKKLSNLRKNAIKKSCPYCFKEVDIANFSRWHGDKCKEKSNGL</sequence>
<keyword evidence="4" id="KW-1185">Reference proteome</keyword>
<keyword evidence="3" id="KW-0540">Nuclease</keyword>
<evidence type="ECO:0000313" key="3">
    <source>
        <dbReference type="EMBL" id="AJD81958.1"/>
    </source>
</evidence>
<dbReference type="KEGG" id="vg:26627472"/>
<name>A0A0B4ZZJ6_9CAUD</name>
<dbReference type="Pfam" id="PF07460">
    <property type="entry name" value="NUMOD3"/>
    <property type="match status" value="2"/>
</dbReference>
<dbReference type="GO" id="GO:0003677">
    <property type="term" value="F:DNA binding"/>
    <property type="evidence" value="ECO:0007669"/>
    <property type="project" value="InterPro"/>
</dbReference>
<dbReference type="SMART" id="SM00496">
    <property type="entry name" value="IENR2"/>
    <property type="match status" value="3"/>
</dbReference>
<dbReference type="InterPro" id="IPR003615">
    <property type="entry name" value="HNH_nuc"/>
</dbReference>
<protein>
    <submittedName>
        <fullName evidence="3">HNH homing endonuclease</fullName>
    </submittedName>
</protein>
<proteinExistence type="predicted"/>
<dbReference type="RefSeq" id="YP_009200409.1">
    <property type="nucleotide sequence ID" value="NC_028820.1"/>
</dbReference>
<feature type="domain" description="Nuclease associated modular" evidence="1">
    <location>
        <begin position="122"/>
        <end position="138"/>
    </location>
</feature>
<dbReference type="Proteomes" id="UP000031805">
    <property type="component" value="Segment"/>
</dbReference>
<gene>
    <name evidence="3" type="ORF">YenMTG1_148</name>
</gene>
<feature type="domain" description="Nuclease associated modular" evidence="1">
    <location>
        <begin position="101"/>
        <end position="117"/>
    </location>
</feature>
<dbReference type="EMBL" id="KP202158">
    <property type="protein sequence ID" value="AJD81958.1"/>
    <property type="molecule type" value="Genomic_DNA"/>
</dbReference>
<dbReference type="SMART" id="SM00507">
    <property type="entry name" value="HNHc"/>
    <property type="match status" value="1"/>
</dbReference>
<dbReference type="InterPro" id="IPR003611">
    <property type="entry name" value="NUMOD3"/>
</dbReference>
<evidence type="ECO:0000313" key="4">
    <source>
        <dbReference type="Proteomes" id="UP000031805"/>
    </source>
</evidence>
<evidence type="ECO:0000259" key="1">
    <source>
        <dbReference type="SMART" id="SM00496"/>
    </source>
</evidence>
<accession>A0A0B4ZZJ6</accession>
<feature type="domain" description="Nuclease associated modular" evidence="1">
    <location>
        <begin position="139"/>
        <end position="155"/>
    </location>
</feature>
<feature type="domain" description="HNH nuclease" evidence="2">
    <location>
        <begin position="5"/>
        <end position="51"/>
    </location>
</feature>
<keyword evidence="3" id="KW-0378">Hydrolase</keyword>
<evidence type="ECO:0000259" key="2">
    <source>
        <dbReference type="SMART" id="SM00507"/>
    </source>
</evidence>
<reference evidence="3 4" key="1">
    <citation type="submission" date="2014-11" db="EMBL/GenBank/DDBJ databases">
        <title>Complete genome sequence of vB_YenM_TG1, a broad host range bacteriophage which infects Yersinia enterocolitica.</title>
        <authorList>
            <person name="Leon-Velarde C.G."/>
            <person name="Kropinski A.M."/>
            <person name="Chen S."/>
            <person name="Griffiths M.W."/>
            <person name="Odumeru J.A."/>
        </authorList>
    </citation>
    <scope>NUCLEOTIDE SEQUENCE [LARGE SCALE GENOMIC DNA]</scope>
</reference>
<dbReference type="CDD" id="cd00085">
    <property type="entry name" value="HNHc"/>
    <property type="match status" value="1"/>
</dbReference>